<accession>A0ABD5S2L2</accession>
<dbReference type="AlphaFoldDB" id="A0ABD5S2L2"/>
<dbReference type="Proteomes" id="UP001596328">
    <property type="component" value="Unassembled WGS sequence"/>
</dbReference>
<sequence length="63" mass="7307">MSVVEQREEESLYTLPRFDLRCHLDDIDDPTEVTVFTDTRTVELATQWVSIDAEHAVALEDVR</sequence>
<keyword evidence="2" id="KW-1185">Reference proteome</keyword>
<comment type="caution">
    <text evidence="1">The sequence shown here is derived from an EMBL/GenBank/DDBJ whole genome shotgun (WGS) entry which is preliminary data.</text>
</comment>
<protein>
    <recommendedName>
        <fullName evidence="3">Halobacterial output domain-containing protein</fullName>
    </recommendedName>
</protein>
<proteinExistence type="predicted"/>
<reference evidence="1 2" key="1">
    <citation type="journal article" date="2019" name="Int. J. Syst. Evol. Microbiol.">
        <title>The Global Catalogue of Microorganisms (GCM) 10K type strain sequencing project: providing services to taxonomists for standard genome sequencing and annotation.</title>
        <authorList>
            <consortium name="The Broad Institute Genomics Platform"/>
            <consortium name="The Broad Institute Genome Sequencing Center for Infectious Disease"/>
            <person name="Wu L."/>
            <person name="Ma J."/>
        </authorList>
    </citation>
    <scope>NUCLEOTIDE SEQUENCE [LARGE SCALE GENOMIC DNA]</scope>
    <source>
        <strain evidence="1 2">NBRC 111368</strain>
    </source>
</reference>
<evidence type="ECO:0000313" key="2">
    <source>
        <dbReference type="Proteomes" id="UP001596328"/>
    </source>
</evidence>
<dbReference type="EMBL" id="JBHSWU010000691">
    <property type="protein sequence ID" value="MFC6725761.1"/>
    <property type="molecule type" value="Genomic_DNA"/>
</dbReference>
<evidence type="ECO:0008006" key="3">
    <source>
        <dbReference type="Google" id="ProtNLM"/>
    </source>
</evidence>
<name>A0ABD5S2L2_9EURY</name>
<evidence type="ECO:0000313" key="1">
    <source>
        <dbReference type="EMBL" id="MFC6725761.1"/>
    </source>
</evidence>
<gene>
    <name evidence="1" type="ORF">ACFQE1_15580</name>
</gene>
<organism evidence="1 2">
    <name type="scientific">Halobium palmae</name>
    <dbReference type="NCBI Taxonomy" id="1776492"/>
    <lineage>
        <taxon>Archaea</taxon>
        <taxon>Methanobacteriati</taxon>
        <taxon>Methanobacteriota</taxon>
        <taxon>Stenosarchaea group</taxon>
        <taxon>Halobacteria</taxon>
        <taxon>Halobacteriales</taxon>
        <taxon>Haloferacaceae</taxon>
        <taxon>Halobium</taxon>
    </lineage>
</organism>